<dbReference type="CDD" id="cd09874">
    <property type="entry name" value="PIN_MT3492-like"/>
    <property type="match status" value="1"/>
</dbReference>
<accession>A0A2I9CXA2</accession>
<evidence type="ECO:0000313" key="8">
    <source>
        <dbReference type="Proteomes" id="UP000236569"/>
    </source>
</evidence>
<evidence type="ECO:0000313" key="7">
    <source>
        <dbReference type="EMBL" id="GBF06693.1"/>
    </source>
</evidence>
<evidence type="ECO:0000256" key="3">
    <source>
        <dbReference type="ARBA" id="ARBA00022723"/>
    </source>
</evidence>
<keyword evidence="3 5" id="KW-0479">Metal-binding</keyword>
<dbReference type="SUPFAM" id="SSF88723">
    <property type="entry name" value="PIN domain-like"/>
    <property type="match status" value="1"/>
</dbReference>
<sequence length="145" mass="15877">MTQQGHLLYLDTSAMIRLYSAEPGRAEVFAEQWAAGGVVAHSITYVELRAGLAGRLRRKLMRKGEHDRAVRAFETDWPSFAHVGVNEALLRSAGDLAATHGLKAYDAVHLAAALTLSPLGLRFMTFDQQLQRVADGVLPGQVWHG</sequence>
<organism evidence="7 8">
    <name type="scientific">Deinococcus aerius</name>
    <dbReference type="NCBI Taxonomy" id="200253"/>
    <lineage>
        <taxon>Bacteria</taxon>
        <taxon>Thermotogati</taxon>
        <taxon>Deinococcota</taxon>
        <taxon>Deinococci</taxon>
        <taxon>Deinococcales</taxon>
        <taxon>Deinococcaceae</taxon>
        <taxon>Deinococcus</taxon>
    </lineage>
</organism>
<feature type="binding site" evidence="5">
    <location>
        <position position="11"/>
    </location>
    <ligand>
        <name>Mg(2+)</name>
        <dbReference type="ChEBI" id="CHEBI:18420"/>
    </ligand>
</feature>
<keyword evidence="5" id="KW-0800">Toxin</keyword>
<evidence type="ECO:0000256" key="2">
    <source>
        <dbReference type="ARBA" id="ARBA00022722"/>
    </source>
</evidence>
<dbReference type="InterPro" id="IPR002716">
    <property type="entry name" value="PIN_dom"/>
</dbReference>
<evidence type="ECO:0000259" key="6">
    <source>
        <dbReference type="Pfam" id="PF01850"/>
    </source>
</evidence>
<gene>
    <name evidence="5" type="primary">vapC</name>
    <name evidence="7" type="ORF">DAERI_100056</name>
</gene>
<name>A0A2I9CXA2_9DEIO</name>
<dbReference type="GO" id="GO:0090729">
    <property type="term" value="F:toxin activity"/>
    <property type="evidence" value="ECO:0007669"/>
    <property type="project" value="UniProtKB-KW"/>
</dbReference>
<dbReference type="GO" id="GO:0004540">
    <property type="term" value="F:RNA nuclease activity"/>
    <property type="evidence" value="ECO:0007669"/>
    <property type="project" value="InterPro"/>
</dbReference>
<dbReference type="EC" id="3.1.-.-" evidence="5"/>
<evidence type="ECO:0000256" key="1">
    <source>
        <dbReference type="ARBA" id="ARBA00022649"/>
    </source>
</evidence>
<dbReference type="RefSeq" id="WP_235610398.1">
    <property type="nucleotide sequence ID" value="NZ_BFAG01000010.1"/>
</dbReference>
<dbReference type="AlphaFoldDB" id="A0A2I9CXA2"/>
<keyword evidence="2 5" id="KW-0540">Nuclease</keyword>
<dbReference type="InterPro" id="IPR029060">
    <property type="entry name" value="PIN-like_dom_sf"/>
</dbReference>
<dbReference type="GO" id="GO:0016787">
    <property type="term" value="F:hydrolase activity"/>
    <property type="evidence" value="ECO:0007669"/>
    <property type="project" value="UniProtKB-KW"/>
</dbReference>
<dbReference type="Proteomes" id="UP000236569">
    <property type="component" value="Unassembled WGS sequence"/>
</dbReference>
<proteinExistence type="inferred from homology"/>
<keyword evidence="8" id="KW-1185">Reference proteome</keyword>
<dbReference type="EMBL" id="BFAG01000010">
    <property type="protein sequence ID" value="GBF06693.1"/>
    <property type="molecule type" value="Genomic_DNA"/>
</dbReference>
<protein>
    <recommendedName>
        <fullName evidence="5">Ribonuclease VapC</fullName>
        <shortName evidence="5">RNase VapC</shortName>
        <ecNumber evidence="5">3.1.-.-</ecNumber>
    </recommendedName>
    <alternativeName>
        <fullName evidence="5">Toxin VapC</fullName>
    </alternativeName>
</protein>
<dbReference type="HAMAP" id="MF_00265">
    <property type="entry name" value="VapC_Nob1"/>
    <property type="match status" value="1"/>
</dbReference>
<reference evidence="8" key="1">
    <citation type="submission" date="2018-01" db="EMBL/GenBank/DDBJ databases">
        <title>Draft Genome Sequence of the Radioresistant Bacterium Deinococcus aerius TR0125, Isolated from the Higher Atmosphere above Japan.</title>
        <authorList>
            <person name="Satoh K."/>
            <person name="Arai H."/>
            <person name="Sanzen T."/>
            <person name="Kawaguchi Y."/>
            <person name="Hayashi H."/>
            <person name="Yokobori S."/>
            <person name="Yamagishi A."/>
            <person name="Oono Y."/>
            <person name="Narumi I."/>
        </authorList>
    </citation>
    <scope>NUCLEOTIDE SEQUENCE [LARGE SCALE GENOMIC DNA]</scope>
    <source>
        <strain evidence="8">TR0125</strain>
    </source>
</reference>
<dbReference type="Pfam" id="PF01850">
    <property type="entry name" value="PIN"/>
    <property type="match status" value="1"/>
</dbReference>
<comment type="cofactor">
    <cofactor evidence="5">
        <name>Mg(2+)</name>
        <dbReference type="ChEBI" id="CHEBI:18420"/>
    </cofactor>
</comment>
<evidence type="ECO:0000256" key="4">
    <source>
        <dbReference type="ARBA" id="ARBA00022801"/>
    </source>
</evidence>
<keyword evidence="4 5" id="KW-0378">Hydrolase</keyword>
<feature type="binding site" evidence="5">
    <location>
        <position position="106"/>
    </location>
    <ligand>
        <name>Mg(2+)</name>
        <dbReference type="ChEBI" id="CHEBI:18420"/>
    </ligand>
</feature>
<dbReference type="InterPro" id="IPR022907">
    <property type="entry name" value="VapC_family"/>
</dbReference>
<comment type="similarity">
    <text evidence="5">Belongs to the PINc/VapC protein family.</text>
</comment>
<keyword evidence="5" id="KW-0460">Magnesium</keyword>
<dbReference type="GO" id="GO:0000287">
    <property type="term" value="F:magnesium ion binding"/>
    <property type="evidence" value="ECO:0007669"/>
    <property type="project" value="UniProtKB-UniRule"/>
</dbReference>
<evidence type="ECO:0000256" key="5">
    <source>
        <dbReference type="HAMAP-Rule" id="MF_00265"/>
    </source>
</evidence>
<dbReference type="Gene3D" id="3.40.50.1010">
    <property type="entry name" value="5'-nuclease"/>
    <property type="match status" value="1"/>
</dbReference>
<comment type="caution">
    <text evidence="7">The sequence shown here is derived from an EMBL/GenBank/DDBJ whole genome shotgun (WGS) entry which is preliminary data.</text>
</comment>
<comment type="function">
    <text evidence="5">Toxic component of a toxin-antitoxin (TA) system. An RNase.</text>
</comment>
<feature type="domain" description="PIN" evidence="6">
    <location>
        <begin position="9"/>
        <end position="135"/>
    </location>
</feature>
<keyword evidence="1 5" id="KW-1277">Toxin-antitoxin system</keyword>